<sequence length="430" mass="46203">MSSNIQRRRSIEPGLAFAWPSPDKSSAPSPPSSRDPHAERRACSHHHQQPHQPASPAAAAAAAADCSYDERAATAAAGAGAGAGGPLSSLNLKGDYVVPPMSSVSVDPPIPAETDSRSAQDQHPMRANLPLLSQPLLSTEAFHYAAPAAHHHHHHHHQRLQHALPPTPGHGHATCTSSSGLIPGNRHHYLEGASSISTTASSSSSLTPTTASPSSSSSPSSATTPTAVPDSGGPTFLTLPPEIRRMIYQHIPHLTNRQPLIYCLSIFKNRKQHPLAAICRLVRAEALDVYYSSNTWLVKLEYRDFYDSFASWILGLDDASANALRLLRVSVRGAMFAKEWIYGPDGFLVRNEEKGRYGYATYAVDLSEKWAGGRVEVLACDGPAAAGLEGKVALEGVVRGLWEKKGRGQLKGSDVKEAMDAFLSYTGWWL</sequence>
<feature type="region of interest" description="Disordered" evidence="1">
    <location>
        <begin position="103"/>
        <end position="122"/>
    </location>
</feature>
<feature type="compositionally biased region" description="Low complexity" evidence="1">
    <location>
        <begin position="193"/>
        <end position="227"/>
    </location>
</feature>
<accession>A0ABQ8G2Y5</accession>
<feature type="compositionally biased region" description="Low complexity" evidence="1">
    <location>
        <begin position="50"/>
        <end position="64"/>
    </location>
</feature>
<reference evidence="2 3" key="1">
    <citation type="journal article" date="2021" name="Nat. Commun.">
        <title>Genetic determinants of endophytism in the Arabidopsis root mycobiome.</title>
        <authorList>
            <person name="Mesny F."/>
            <person name="Miyauchi S."/>
            <person name="Thiergart T."/>
            <person name="Pickel B."/>
            <person name="Atanasova L."/>
            <person name="Karlsson M."/>
            <person name="Huettel B."/>
            <person name="Barry K.W."/>
            <person name="Haridas S."/>
            <person name="Chen C."/>
            <person name="Bauer D."/>
            <person name="Andreopoulos W."/>
            <person name="Pangilinan J."/>
            <person name="LaButti K."/>
            <person name="Riley R."/>
            <person name="Lipzen A."/>
            <person name="Clum A."/>
            <person name="Drula E."/>
            <person name="Henrissat B."/>
            <person name="Kohler A."/>
            <person name="Grigoriev I.V."/>
            <person name="Martin F.M."/>
            <person name="Hacquard S."/>
        </authorList>
    </citation>
    <scope>NUCLEOTIDE SEQUENCE [LARGE SCALE GENOMIC DNA]</scope>
    <source>
        <strain evidence="2 3">MPI-SDFR-AT-0080</strain>
    </source>
</reference>
<protein>
    <submittedName>
        <fullName evidence="2">Uncharacterized protein</fullName>
    </submittedName>
</protein>
<comment type="caution">
    <text evidence="2">The sequence shown here is derived from an EMBL/GenBank/DDBJ whole genome shotgun (WGS) entry which is preliminary data.</text>
</comment>
<dbReference type="EMBL" id="JAGTJR010000023">
    <property type="protein sequence ID" value="KAH7043232.1"/>
    <property type="molecule type" value="Genomic_DNA"/>
</dbReference>
<evidence type="ECO:0000256" key="1">
    <source>
        <dbReference type="SAM" id="MobiDB-lite"/>
    </source>
</evidence>
<keyword evidence="3" id="KW-1185">Reference proteome</keyword>
<dbReference type="Proteomes" id="UP000774617">
    <property type="component" value="Unassembled WGS sequence"/>
</dbReference>
<name>A0ABQ8G2Y5_9PEZI</name>
<feature type="region of interest" description="Disordered" evidence="1">
    <location>
        <begin position="1"/>
        <end position="71"/>
    </location>
</feature>
<evidence type="ECO:0000313" key="3">
    <source>
        <dbReference type="Proteomes" id="UP000774617"/>
    </source>
</evidence>
<proteinExistence type="predicted"/>
<feature type="compositionally biased region" description="Basic residues" evidence="1">
    <location>
        <begin position="149"/>
        <end position="160"/>
    </location>
</feature>
<gene>
    <name evidence="2" type="ORF">B0J12DRAFT_196875</name>
</gene>
<evidence type="ECO:0000313" key="2">
    <source>
        <dbReference type="EMBL" id="KAH7043232.1"/>
    </source>
</evidence>
<feature type="region of interest" description="Disordered" evidence="1">
    <location>
        <begin position="148"/>
        <end position="235"/>
    </location>
</feature>
<organism evidence="2 3">
    <name type="scientific">Macrophomina phaseolina</name>
    <dbReference type="NCBI Taxonomy" id="35725"/>
    <lineage>
        <taxon>Eukaryota</taxon>
        <taxon>Fungi</taxon>
        <taxon>Dikarya</taxon>
        <taxon>Ascomycota</taxon>
        <taxon>Pezizomycotina</taxon>
        <taxon>Dothideomycetes</taxon>
        <taxon>Dothideomycetes incertae sedis</taxon>
        <taxon>Botryosphaeriales</taxon>
        <taxon>Botryosphaeriaceae</taxon>
        <taxon>Macrophomina</taxon>
    </lineage>
</organism>